<accession>A0A068WPP2</accession>
<gene>
    <name evidence="7" type="primary">EGR_08901</name>
    <name evidence="5" type="ORF">EgrG_001111100</name>
</gene>
<feature type="domain" description="Metallo-beta-lactamase" evidence="4">
    <location>
        <begin position="92"/>
        <end position="291"/>
    </location>
</feature>
<dbReference type="Pfam" id="PF00753">
    <property type="entry name" value="Lactamase_B"/>
    <property type="match status" value="1"/>
</dbReference>
<dbReference type="InterPro" id="IPR047921">
    <property type="entry name" value="LACTB2-like_MBL-fold"/>
</dbReference>
<keyword evidence="1" id="KW-0479">Metal-binding</keyword>
<dbReference type="EMBL" id="LK028581">
    <property type="protein sequence ID" value="CDS20451.1"/>
    <property type="molecule type" value="Genomic_DNA"/>
</dbReference>
<dbReference type="InterPro" id="IPR001279">
    <property type="entry name" value="Metallo-B-lactamas"/>
</dbReference>
<evidence type="ECO:0000313" key="5">
    <source>
        <dbReference type="EMBL" id="CDS20451.1"/>
    </source>
</evidence>
<evidence type="ECO:0000256" key="2">
    <source>
        <dbReference type="ARBA" id="ARBA00022801"/>
    </source>
</evidence>
<evidence type="ECO:0000256" key="3">
    <source>
        <dbReference type="ARBA" id="ARBA00022833"/>
    </source>
</evidence>
<keyword evidence="3" id="KW-0862">Zinc</keyword>
<dbReference type="GO" id="GO:0016787">
    <property type="term" value="F:hydrolase activity"/>
    <property type="evidence" value="ECO:0007669"/>
    <property type="project" value="UniProtKB-KW"/>
</dbReference>
<dbReference type="WBParaSite" id="EgrG_001111100">
    <property type="protein sequence ID" value="EgrG_001111100"/>
    <property type="gene ID" value="EgrG_001111100"/>
</dbReference>
<dbReference type="CDD" id="cd07722">
    <property type="entry name" value="LACTB2-like_MBL-fold"/>
    <property type="match status" value="1"/>
</dbReference>
<evidence type="ECO:0000313" key="6">
    <source>
        <dbReference type="Proteomes" id="UP000492820"/>
    </source>
</evidence>
<organism evidence="5">
    <name type="scientific">Echinococcus granulosus</name>
    <name type="common">Hydatid tapeworm</name>
    <dbReference type="NCBI Taxonomy" id="6210"/>
    <lineage>
        <taxon>Eukaryota</taxon>
        <taxon>Metazoa</taxon>
        <taxon>Spiralia</taxon>
        <taxon>Lophotrochozoa</taxon>
        <taxon>Platyhelminthes</taxon>
        <taxon>Cestoda</taxon>
        <taxon>Eucestoda</taxon>
        <taxon>Cyclophyllidea</taxon>
        <taxon>Taeniidae</taxon>
        <taxon>Echinococcus</taxon>
        <taxon>Echinococcus granulosus group</taxon>
    </lineage>
</organism>
<evidence type="ECO:0000259" key="4">
    <source>
        <dbReference type="SMART" id="SM00849"/>
    </source>
</evidence>
<dbReference type="PANTHER" id="PTHR23131">
    <property type="entry name" value="ENDORIBONUCLEASE LACTB2"/>
    <property type="match status" value="1"/>
</dbReference>
<dbReference type="AlphaFoldDB" id="A0A068WPP2"/>
<evidence type="ECO:0000256" key="1">
    <source>
        <dbReference type="ARBA" id="ARBA00022723"/>
    </source>
</evidence>
<dbReference type="GO" id="GO:0046872">
    <property type="term" value="F:metal ion binding"/>
    <property type="evidence" value="ECO:0007669"/>
    <property type="project" value="UniProtKB-KW"/>
</dbReference>
<reference evidence="7" key="3">
    <citation type="submission" date="2020-10" db="UniProtKB">
        <authorList>
            <consortium name="WormBaseParasite"/>
        </authorList>
    </citation>
    <scope>IDENTIFICATION</scope>
</reference>
<keyword evidence="2" id="KW-0378">Hydrolase</keyword>
<dbReference type="Gene3D" id="3.60.15.10">
    <property type="entry name" value="Ribonuclease Z/Hydroxyacylglutathione hydrolase-like"/>
    <property type="match status" value="1"/>
</dbReference>
<proteinExistence type="predicted"/>
<dbReference type="InterPro" id="IPR036866">
    <property type="entry name" value="RibonucZ/Hydroxyglut_hydro"/>
</dbReference>
<dbReference type="SMART" id="SM00849">
    <property type="entry name" value="Lactamase_B"/>
    <property type="match status" value="1"/>
</dbReference>
<dbReference type="OrthoDB" id="17458at2759"/>
<reference evidence="5" key="2">
    <citation type="submission" date="2014-06" db="EMBL/GenBank/DDBJ databases">
        <authorList>
            <person name="Aslett M."/>
        </authorList>
    </citation>
    <scope>NUCLEOTIDE SEQUENCE</scope>
</reference>
<reference evidence="5 6" key="1">
    <citation type="journal article" date="2013" name="Nature">
        <title>The genomes of four tapeworm species reveal adaptations to parasitism.</title>
        <authorList>
            <person name="Tsai I.J."/>
            <person name="Zarowiecki M."/>
            <person name="Holroyd N."/>
            <person name="Garciarrubio A."/>
            <person name="Sanchez-Flores A."/>
            <person name="Brooks K.L."/>
            <person name="Tracey A."/>
            <person name="Bobes R.J."/>
            <person name="Fragoso G."/>
            <person name="Sciutto E."/>
            <person name="Aslett M."/>
            <person name="Beasley H."/>
            <person name="Bennett H.M."/>
            <person name="Cai J."/>
            <person name="Camicia F."/>
            <person name="Clark R."/>
            <person name="Cucher M."/>
            <person name="De Silva N."/>
            <person name="Day T.A."/>
            <person name="Deplazes P."/>
            <person name="Estrada K."/>
            <person name="Fernandez C."/>
            <person name="Holland P.W."/>
            <person name="Hou J."/>
            <person name="Hu S."/>
            <person name="Huckvale T."/>
            <person name="Hung S.S."/>
            <person name="Kamenetzky L."/>
            <person name="Keane J.A."/>
            <person name="Kiss F."/>
            <person name="Koziol U."/>
            <person name="Lambert O."/>
            <person name="Liu K."/>
            <person name="Luo X."/>
            <person name="Luo Y."/>
            <person name="Macchiaroli N."/>
            <person name="Nichol S."/>
            <person name="Paps J."/>
            <person name="Parkinson J."/>
            <person name="Pouchkina-Stantcheva N."/>
            <person name="Riddiford N."/>
            <person name="Rosenzvit M."/>
            <person name="Salinas G."/>
            <person name="Wasmuth J.D."/>
            <person name="Zamanian M."/>
            <person name="Zheng Y."/>
            <person name="Cai X."/>
            <person name="Soberon X."/>
            <person name="Olson P.D."/>
            <person name="Laclette J.P."/>
            <person name="Brehm K."/>
            <person name="Berriman M."/>
            <person name="Garciarrubio A."/>
            <person name="Bobes R.J."/>
            <person name="Fragoso G."/>
            <person name="Sanchez-Flores A."/>
            <person name="Estrada K."/>
            <person name="Cevallos M.A."/>
            <person name="Morett E."/>
            <person name="Gonzalez V."/>
            <person name="Portillo T."/>
            <person name="Ochoa-Leyva A."/>
            <person name="Jose M.V."/>
            <person name="Sciutto E."/>
            <person name="Landa A."/>
            <person name="Jimenez L."/>
            <person name="Valdes V."/>
            <person name="Carrero J.C."/>
            <person name="Larralde C."/>
            <person name="Morales-Montor J."/>
            <person name="Limon-Lason J."/>
            <person name="Soberon X."/>
            <person name="Laclette J.P."/>
        </authorList>
    </citation>
    <scope>NUCLEOTIDE SEQUENCE [LARGE SCALE GENOMIC DNA]</scope>
</reference>
<evidence type="ECO:0000313" key="7">
    <source>
        <dbReference type="WBParaSite" id="EgrG_001111100"/>
    </source>
</evidence>
<protein>
    <submittedName>
        <fullName evidence="5 7">Metallo beta lactamase domain containing protein</fullName>
    </submittedName>
</protein>
<dbReference type="PANTHER" id="PTHR23131:SF0">
    <property type="entry name" value="ENDORIBONUCLEASE LACTB2"/>
    <property type="match status" value="1"/>
</dbReference>
<dbReference type="InterPro" id="IPR050662">
    <property type="entry name" value="Sec-metab_biosynth-thioest"/>
</dbReference>
<dbReference type="SUPFAM" id="SSF56281">
    <property type="entry name" value="Metallo-hydrolase/oxidoreductase"/>
    <property type="match status" value="1"/>
</dbReference>
<dbReference type="Proteomes" id="UP000492820">
    <property type="component" value="Unassembled WGS sequence"/>
</dbReference>
<name>A0A068WPP2_ECHGR</name>
<sequence length="427" mass="48217">MTVKMWSSRNPAHVDDARLWDHWLGRALAWWRLSSYAYMRLYCSRLLQRHLYNFSSILQMGSRYPSLPNSSVVHPHVIRLLGQNPGIMTLQGTNSYLVGAEEGPRILIDTTGGEVAAISKYVDLLQSVLQNPIHLVPTPMPEPPISTILLTHWHPDHTEGIAAVQDLVRKLSPSLPDPTPEVYKSPEGPDLKAIGYYDGLLKVLDEKMTFSPPGSPSVTLKPIFTPGHSVDHMCFALSVNDTVECVFVGDLLLGFGTTIVLDLPAYMRSLEVLREFVVKCNNPKLCFMPAHGEVITDPVTKIDEYLAIRKKQINKTRDGLLTNPKDTWLRENSLVEQIYPSTVAKMKQLAMNNLRQCLFWLQAQETTDFHISEPVTASTKEARCESDFKKATAIARPGYLPEVLNEEWLWKWTSAEKTCNNHLFDHS</sequence>